<name>A0ABQ2I6P5_9PSEU</name>
<organism evidence="1 2">
    <name type="scientific">Lentzea pudingi</name>
    <dbReference type="NCBI Taxonomy" id="1789439"/>
    <lineage>
        <taxon>Bacteria</taxon>
        <taxon>Bacillati</taxon>
        <taxon>Actinomycetota</taxon>
        <taxon>Actinomycetes</taxon>
        <taxon>Pseudonocardiales</taxon>
        <taxon>Pseudonocardiaceae</taxon>
        <taxon>Lentzea</taxon>
    </lineage>
</organism>
<gene>
    <name evidence="1" type="ORF">GCM10011609_44580</name>
</gene>
<sequence>MRAPLMRVSWMRESLMRRYLLAVVLSGVPSTVHALMKRDDLLRATRAAGSLVGGGARAGVVVHLAVSGFWTFVLTRLPVRGVVGGAVAGLLIAALDLEVVGRHNARIRSLPRVPQWLDHVAFGVLVAGSGRVEGGQAREVAL</sequence>
<evidence type="ECO:0000313" key="2">
    <source>
        <dbReference type="Proteomes" id="UP000597656"/>
    </source>
</evidence>
<keyword evidence="2" id="KW-1185">Reference proteome</keyword>
<accession>A0ABQ2I6P5</accession>
<dbReference type="Proteomes" id="UP000597656">
    <property type="component" value="Unassembled WGS sequence"/>
</dbReference>
<evidence type="ECO:0008006" key="3">
    <source>
        <dbReference type="Google" id="ProtNLM"/>
    </source>
</evidence>
<proteinExistence type="predicted"/>
<protein>
    <recommendedName>
        <fullName evidence="3">VanZ like family protein</fullName>
    </recommendedName>
</protein>
<reference evidence="2" key="1">
    <citation type="journal article" date="2019" name="Int. J. Syst. Evol. Microbiol.">
        <title>The Global Catalogue of Microorganisms (GCM) 10K type strain sequencing project: providing services to taxonomists for standard genome sequencing and annotation.</title>
        <authorList>
            <consortium name="The Broad Institute Genomics Platform"/>
            <consortium name="The Broad Institute Genome Sequencing Center for Infectious Disease"/>
            <person name="Wu L."/>
            <person name="Ma J."/>
        </authorList>
    </citation>
    <scope>NUCLEOTIDE SEQUENCE [LARGE SCALE GENOMIC DNA]</scope>
    <source>
        <strain evidence="2">CGMCC 4.7319</strain>
    </source>
</reference>
<comment type="caution">
    <text evidence="1">The sequence shown here is derived from an EMBL/GenBank/DDBJ whole genome shotgun (WGS) entry which is preliminary data.</text>
</comment>
<dbReference type="EMBL" id="BMNC01000006">
    <property type="protein sequence ID" value="GGN01108.1"/>
    <property type="molecule type" value="Genomic_DNA"/>
</dbReference>
<evidence type="ECO:0000313" key="1">
    <source>
        <dbReference type="EMBL" id="GGN01108.1"/>
    </source>
</evidence>